<organism evidence="2 3">
    <name type="scientific">Nonomuraea typhae</name>
    <dbReference type="NCBI Taxonomy" id="2603600"/>
    <lineage>
        <taxon>Bacteria</taxon>
        <taxon>Bacillati</taxon>
        <taxon>Actinomycetota</taxon>
        <taxon>Actinomycetes</taxon>
        <taxon>Streptosporangiales</taxon>
        <taxon>Streptosporangiaceae</taxon>
        <taxon>Nonomuraea</taxon>
    </lineage>
</organism>
<dbReference type="RefSeq" id="WP_397090045.1">
    <property type="nucleotide sequence ID" value="NZ_JBITGY010000014.1"/>
</dbReference>
<protein>
    <submittedName>
        <fullName evidence="2">LLM class flavin-dependent oxidoreductase</fullName>
        <ecNumber evidence="2">1.-.-.-</ecNumber>
    </submittedName>
</protein>
<evidence type="ECO:0000313" key="2">
    <source>
        <dbReference type="EMBL" id="MFI6504292.1"/>
    </source>
</evidence>
<evidence type="ECO:0000259" key="1">
    <source>
        <dbReference type="Pfam" id="PF00296"/>
    </source>
</evidence>
<dbReference type="PANTHER" id="PTHR30011:SF32">
    <property type="entry name" value="CONSERVED PROTEIN"/>
    <property type="match status" value="1"/>
</dbReference>
<dbReference type="InterPro" id="IPR036661">
    <property type="entry name" value="Luciferase-like_sf"/>
</dbReference>
<dbReference type="Gene3D" id="3.20.20.30">
    <property type="entry name" value="Luciferase-like domain"/>
    <property type="match status" value="1"/>
</dbReference>
<dbReference type="EMBL" id="JBITGY010000014">
    <property type="protein sequence ID" value="MFI6504292.1"/>
    <property type="molecule type" value="Genomic_DNA"/>
</dbReference>
<dbReference type="GO" id="GO:0016491">
    <property type="term" value="F:oxidoreductase activity"/>
    <property type="evidence" value="ECO:0007669"/>
    <property type="project" value="UniProtKB-KW"/>
</dbReference>
<dbReference type="EC" id="1.-.-.-" evidence="2"/>
<dbReference type="PANTHER" id="PTHR30011">
    <property type="entry name" value="ALKANESULFONATE MONOOXYGENASE-RELATED"/>
    <property type="match status" value="1"/>
</dbReference>
<dbReference type="Pfam" id="PF00296">
    <property type="entry name" value="Bac_luciferase"/>
    <property type="match status" value="1"/>
</dbReference>
<dbReference type="SUPFAM" id="SSF51679">
    <property type="entry name" value="Bacterial luciferase-like"/>
    <property type="match status" value="1"/>
</dbReference>
<gene>
    <name evidence="2" type="ORF">ACIBG2_43400</name>
</gene>
<feature type="domain" description="Luciferase-like" evidence="1">
    <location>
        <begin position="20"/>
        <end position="264"/>
    </location>
</feature>
<keyword evidence="2" id="KW-0560">Oxidoreductase</keyword>
<dbReference type="InterPro" id="IPR011251">
    <property type="entry name" value="Luciferase-like_dom"/>
</dbReference>
<accession>A0ABW7Z7Y9</accession>
<comment type="caution">
    <text evidence="2">The sequence shown here is derived from an EMBL/GenBank/DDBJ whole genome shotgun (WGS) entry which is preliminary data.</text>
</comment>
<dbReference type="InterPro" id="IPR051260">
    <property type="entry name" value="Diverse_substr_monoxygenases"/>
</dbReference>
<name>A0ABW7Z7Y9_9ACTN</name>
<proteinExistence type="predicted"/>
<reference evidence="2 3" key="1">
    <citation type="submission" date="2024-10" db="EMBL/GenBank/DDBJ databases">
        <title>The Natural Products Discovery Center: Release of the First 8490 Sequenced Strains for Exploring Actinobacteria Biosynthetic Diversity.</title>
        <authorList>
            <person name="Kalkreuter E."/>
            <person name="Kautsar S.A."/>
            <person name="Yang D."/>
            <person name="Bader C.D."/>
            <person name="Teijaro C.N."/>
            <person name="Fluegel L."/>
            <person name="Davis C.M."/>
            <person name="Simpson J.R."/>
            <person name="Lauterbach L."/>
            <person name="Steele A.D."/>
            <person name="Gui C."/>
            <person name="Meng S."/>
            <person name="Li G."/>
            <person name="Viehrig K."/>
            <person name="Ye F."/>
            <person name="Su P."/>
            <person name="Kiefer A.F."/>
            <person name="Nichols A."/>
            <person name="Cepeda A.J."/>
            <person name="Yan W."/>
            <person name="Fan B."/>
            <person name="Jiang Y."/>
            <person name="Adhikari A."/>
            <person name="Zheng C.-J."/>
            <person name="Schuster L."/>
            <person name="Cowan T.M."/>
            <person name="Smanski M.J."/>
            <person name="Chevrette M.G."/>
            <person name="De Carvalho L.P.S."/>
            <person name="Shen B."/>
        </authorList>
    </citation>
    <scope>NUCLEOTIDE SEQUENCE [LARGE SCALE GENOMIC DNA]</scope>
    <source>
        <strain evidence="2 3">NPDC050545</strain>
    </source>
</reference>
<sequence length="297" mass="30371">MVKIGVGLPTMDEIVKLGPNGVAQAARLAEAVGVHSVGAADVLIGDGTTALESVVTLATAAAVTEQVRLDFGVLSAPTRPAAMLAAQVQTLQYLSHGRVRLGLGIGGFPGSPFWTAVGAAGNRGKAADETLAVVRGLIAGEPTVVNGAEVTLAPGVPAPPILVGAGPSEAGLRRVARHADGWVPSGMTPAQLKAALARLREYTEEYGRPMPFVHLGAHAVLGDDHAAREAMESMLAQFFQLSPEEIGQATVSGSPAEAAERVHAFAEAGADEVGLGLDGSDFLHQIELIGAVTDHLR</sequence>
<evidence type="ECO:0000313" key="3">
    <source>
        <dbReference type="Proteomes" id="UP001612741"/>
    </source>
</evidence>
<dbReference type="Proteomes" id="UP001612741">
    <property type="component" value="Unassembled WGS sequence"/>
</dbReference>
<keyword evidence="3" id="KW-1185">Reference proteome</keyword>